<dbReference type="AlphaFoldDB" id="A0A843U0W9"/>
<dbReference type="PANTHER" id="PTHR33052">
    <property type="entry name" value="DUF4228 DOMAIN PROTEIN-RELATED"/>
    <property type="match status" value="1"/>
</dbReference>
<reference evidence="2" key="1">
    <citation type="submission" date="2017-07" db="EMBL/GenBank/DDBJ databases">
        <title>Taro Niue Genome Assembly and Annotation.</title>
        <authorList>
            <person name="Atibalentja N."/>
            <person name="Keating K."/>
            <person name="Fields C.J."/>
        </authorList>
    </citation>
    <scope>NUCLEOTIDE SEQUENCE</scope>
    <source>
        <strain evidence="2">Niue_2</strain>
        <tissue evidence="2">Leaf</tissue>
    </source>
</reference>
<dbReference type="InterPro" id="IPR025322">
    <property type="entry name" value="PADRE_dom"/>
</dbReference>
<protein>
    <submittedName>
        <fullName evidence="2">Uncharacterized protein</fullName>
    </submittedName>
</protein>
<keyword evidence="3" id="KW-1185">Reference proteome</keyword>
<proteinExistence type="predicted"/>
<evidence type="ECO:0000313" key="2">
    <source>
        <dbReference type="EMBL" id="MQL77055.1"/>
    </source>
</evidence>
<dbReference type="OrthoDB" id="843671at2759"/>
<dbReference type="Pfam" id="PF14009">
    <property type="entry name" value="PADRE"/>
    <property type="match status" value="1"/>
</dbReference>
<gene>
    <name evidence="2" type="ORF">Taro_009454</name>
</gene>
<feature type="compositionally biased region" description="Basic and acidic residues" evidence="1">
    <location>
        <begin position="153"/>
        <end position="164"/>
    </location>
</feature>
<dbReference type="EMBL" id="NMUH01000328">
    <property type="protein sequence ID" value="MQL77055.1"/>
    <property type="molecule type" value="Genomic_DNA"/>
</dbReference>
<accession>A0A843U0W9</accession>
<name>A0A843U0W9_COLES</name>
<comment type="caution">
    <text evidence="2">The sequence shown here is derived from an EMBL/GenBank/DDBJ whole genome shotgun (WGS) entry which is preliminary data.</text>
</comment>
<evidence type="ECO:0000313" key="3">
    <source>
        <dbReference type="Proteomes" id="UP000652761"/>
    </source>
</evidence>
<feature type="region of interest" description="Disordered" evidence="1">
    <location>
        <begin position="144"/>
        <end position="178"/>
    </location>
</feature>
<evidence type="ECO:0000256" key="1">
    <source>
        <dbReference type="SAM" id="MobiDB-lite"/>
    </source>
</evidence>
<organism evidence="2 3">
    <name type="scientific">Colocasia esculenta</name>
    <name type="common">Wild taro</name>
    <name type="synonym">Arum esculentum</name>
    <dbReference type="NCBI Taxonomy" id="4460"/>
    <lineage>
        <taxon>Eukaryota</taxon>
        <taxon>Viridiplantae</taxon>
        <taxon>Streptophyta</taxon>
        <taxon>Embryophyta</taxon>
        <taxon>Tracheophyta</taxon>
        <taxon>Spermatophyta</taxon>
        <taxon>Magnoliopsida</taxon>
        <taxon>Liliopsida</taxon>
        <taxon>Araceae</taxon>
        <taxon>Aroideae</taxon>
        <taxon>Colocasieae</taxon>
        <taxon>Colocasia</taxon>
    </lineage>
</organism>
<sequence>MGTCISSSCEGGRGSSSPTTTKVILILEEGKLLELSGPVCAAQALSDAKGSGCCSSSSFLCDADDIEFDGGVTAVGAEEELRPGQLYFVLPRSMLKRRLLPEEMAALAVRASAALLECGSAAAFGAPAGREGWEEGGRRVAPVGGFTVGPAPVERRRPRGEASGKGRNYSPRLGAIAE</sequence>
<dbReference type="Proteomes" id="UP000652761">
    <property type="component" value="Unassembled WGS sequence"/>
</dbReference>